<evidence type="ECO:0000313" key="1">
    <source>
        <dbReference type="EMBL" id="MFB2835944.1"/>
    </source>
</evidence>
<evidence type="ECO:0000313" key="2">
    <source>
        <dbReference type="Proteomes" id="UP001576780"/>
    </source>
</evidence>
<name>A0ABV4WLH2_9CYAN</name>
<dbReference type="RefSeq" id="WP_413278343.1">
    <property type="nucleotide sequence ID" value="NZ_JBHFNT010000131.1"/>
</dbReference>
<comment type="caution">
    <text evidence="1">The sequence shown here is derived from an EMBL/GenBank/DDBJ whole genome shotgun (WGS) entry which is preliminary data.</text>
</comment>
<reference evidence="1 2" key="1">
    <citation type="submission" date="2024-09" db="EMBL/GenBank/DDBJ databases">
        <title>Floridaenema gen nov. (Aerosakkonemataceae, Aerosakkonematales ord. nov., Cyanobacteria) from benthic tropical and subtropical fresh waters, with the description of four new species.</title>
        <authorList>
            <person name="Moretto J.A."/>
            <person name="Berthold D.E."/>
            <person name="Lefler F.W."/>
            <person name="Huang I.-S."/>
            <person name="Laughinghouse H. IV."/>
        </authorList>
    </citation>
    <scope>NUCLEOTIDE SEQUENCE [LARGE SCALE GENOMIC DNA]</scope>
    <source>
        <strain evidence="1 2">BLCC-F167</strain>
    </source>
</reference>
<gene>
    <name evidence="1" type="ORF">ACE1CA_15545</name>
</gene>
<dbReference type="Proteomes" id="UP001576780">
    <property type="component" value="Unassembled WGS sequence"/>
</dbReference>
<proteinExistence type="predicted"/>
<organism evidence="1 2">
    <name type="scientific">Floridaenema evergladense BLCC-F167</name>
    <dbReference type="NCBI Taxonomy" id="3153639"/>
    <lineage>
        <taxon>Bacteria</taxon>
        <taxon>Bacillati</taxon>
        <taxon>Cyanobacteriota</taxon>
        <taxon>Cyanophyceae</taxon>
        <taxon>Oscillatoriophycideae</taxon>
        <taxon>Aerosakkonematales</taxon>
        <taxon>Aerosakkonemataceae</taxon>
        <taxon>Floridanema</taxon>
        <taxon>Floridanema evergladense</taxon>
    </lineage>
</organism>
<sequence length="113" mass="12334">MNAPIQWNSKGSGTDLIRSTQINGRTLKIKSGHGYNRPHITGDVSNIGTMDEIDYAIALDIQLTLTSGINFPTITANPPYIERDIIVNGQSITYRALELPSGAIEVTTYFPTP</sequence>
<protein>
    <submittedName>
        <fullName evidence="1">Uncharacterized protein</fullName>
    </submittedName>
</protein>
<keyword evidence="2" id="KW-1185">Reference proteome</keyword>
<accession>A0ABV4WLH2</accession>
<dbReference type="EMBL" id="JBHFNT010000131">
    <property type="protein sequence ID" value="MFB2835944.1"/>
    <property type="molecule type" value="Genomic_DNA"/>
</dbReference>